<dbReference type="Proteomes" id="UP001409291">
    <property type="component" value="Unassembled WGS sequence"/>
</dbReference>
<dbReference type="Pfam" id="PF19762">
    <property type="entry name" value="DUF6249"/>
    <property type="match status" value="1"/>
</dbReference>
<gene>
    <name evidence="3" type="ORF">ABE541_01300</name>
</gene>
<proteinExistence type="predicted"/>
<feature type="transmembrane region" description="Helical" evidence="1">
    <location>
        <begin position="56"/>
        <end position="78"/>
    </location>
</feature>
<dbReference type="EMBL" id="JBDJNQ010000001">
    <property type="protein sequence ID" value="MEN5375887.1"/>
    <property type="molecule type" value="Genomic_DNA"/>
</dbReference>
<sequence length="115" mass="13068">MEKETMVAIMFVSLFGTIFFTLYYYFQARNKERMALIEAGLDLSQFYKKQVRISQWLRLGVFVVGIGVGLFIVGLISQYQTENIVGVLKVSIIVLCGGIAMIVANYVDKPKQDRD</sequence>
<protein>
    <submittedName>
        <fullName evidence="3">DUF6249 domain-containing protein</fullName>
    </submittedName>
</protein>
<feature type="domain" description="DUF6249" evidence="2">
    <location>
        <begin position="8"/>
        <end position="108"/>
    </location>
</feature>
<keyword evidence="1" id="KW-0812">Transmembrane</keyword>
<dbReference type="RefSeq" id="WP_346580413.1">
    <property type="nucleotide sequence ID" value="NZ_JBDJNQ010000001.1"/>
</dbReference>
<keyword evidence="1" id="KW-0472">Membrane</keyword>
<dbReference type="InterPro" id="IPR046216">
    <property type="entry name" value="DUF6249"/>
</dbReference>
<evidence type="ECO:0000313" key="3">
    <source>
        <dbReference type="EMBL" id="MEN5375887.1"/>
    </source>
</evidence>
<feature type="transmembrane region" description="Helical" evidence="1">
    <location>
        <begin position="84"/>
        <end position="107"/>
    </location>
</feature>
<reference evidence="3 4" key="1">
    <citation type="submission" date="2024-04" db="EMBL/GenBank/DDBJ databases">
        <title>WGS of bacteria from Torrens River.</title>
        <authorList>
            <person name="Wyrsch E.R."/>
            <person name="Drigo B."/>
        </authorList>
    </citation>
    <scope>NUCLEOTIDE SEQUENCE [LARGE SCALE GENOMIC DNA]</scope>
    <source>
        <strain evidence="3 4">TWI391</strain>
    </source>
</reference>
<name>A0ABV0BMT4_9SPHI</name>
<evidence type="ECO:0000259" key="2">
    <source>
        <dbReference type="Pfam" id="PF19762"/>
    </source>
</evidence>
<comment type="caution">
    <text evidence="3">The sequence shown here is derived from an EMBL/GenBank/DDBJ whole genome shotgun (WGS) entry which is preliminary data.</text>
</comment>
<feature type="transmembrane region" description="Helical" evidence="1">
    <location>
        <begin position="6"/>
        <end position="26"/>
    </location>
</feature>
<organism evidence="3 4">
    <name type="scientific">Sphingobacterium kitahiroshimense</name>
    <dbReference type="NCBI Taxonomy" id="470446"/>
    <lineage>
        <taxon>Bacteria</taxon>
        <taxon>Pseudomonadati</taxon>
        <taxon>Bacteroidota</taxon>
        <taxon>Sphingobacteriia</taxon>
        <taxon>Sphingobacteriales</taxon>
        <taxon>Sphingobacteriaceae</taxon>
        <taxon>Sphingobacterium</taxon>
    </lineage>
</organism>
<evidence type="ECO:0000256" key="1">
    <source>
        <dbReference type="SAM" id="Phobius"/>
    </source>
</evidence>
<accession>A0ABV0BMT4</accession>
<evidence type="ECO:0000313" key="4">
    <source>
        <dbReference type="Proteomes" id="UP001409291"/>
    </source>
</evidence>
<keyword evidence="1" id="KW-1133">Transmembrane helix</keyword>
<keyword evidence="4" id="KW-1185">Reference proteome</keyword>